<gene>
    <name evidence="1" type="ORF">CDAUBV1_LOCUS4298</name>
</gene>
<comment type="caution">
    <text evidence="1">The sequence shown here is derived from an EMBL/GenBank/DDBJ whole genome shotgun (WGS) entry which is preliminary data.</text>
</comment>
<evidence type="ECO:0000313" key="1">
    <source>
        <dbReference type="EMBL" id="CAL5131750.1"/>
    </source>
</evidence>
<dbReference type="AlphaFoldDB" id="A0AAV2T3E7"/>
<proteinExistence type="predicted"/>
<dbReference type="Proteomes" id="UP001497525">
    <property type="component" value="Unassembled WGS sequence"/>
</dbReference>
<sequence>MNNPRTVTLQPGDIQHTEWNDGLCACGNDCKDGALTCFCYWCKLCCIAKEFRECCALPMILPMFEVIMGVQHRARQHIKGTVCCDLCQWFWCPPCYVCRLSRDMKYRKLHAAGLN</sequence>
<dbReference type="EMBL" id="CAXLJL010000101">
    <property type="protein sequence ID" value="CAL5131750.1"/>
    <property type="molecule type" value="Genomic_DNA"/>
</dbReference>
<organism evidence="1 2">
    <name type="scientific">Calicophoron daubneyi</name>
    <name type="common">Rumen fluke</name>
    <name type="synonym">Paramphistomum daubneyi</name>
    <dbReference type="NCBI Taxonomy" id="300641"/>
    <lineage>
        <taxon>Eukaryota</taxon>
        <taxon>Metazoa</taxon>
        <taxon>Spiralia</taxon>
        <taxon>Lophotrochozoa</taxon>
        <taxon>Platyhelminthes</taxon>
        <taxon>Trematoda</taxon>
        <taxon>Digenea</taxon>
        <taxon>Plagiorchiida</taxon>
        <taxon>Pronocephalata</taxon>
        <taxon>Paramphistomoidea</taxon>
        <taxon>Paramphistomidae</taxon>
        <taxon>Calicophoron</taxon>
    </lineage>
</organism>
<name>A0AAV2T3E7_CALDB</name>
<protein>
    <submittedName>
        <fullName evidence="1">Uncharacterized protein</fullName>
    </submittedName>
</protein>
<reference evidence="1" key="1">
    <citation type="submission" date="2024-06" db="EMBL/GenBank/DDBJ databases">
        <authorList>
            <person name="Liu X."/>
            <person name="Lenzi L."/>
            <person name="Haldenby T S."/>
            <person name="Uol C."/>
        </authorList>
    </citation>
    <scope>NUCLEOTIDE SEQUENCE</scope>
</reference>
<accession>A0AAV2T3E7</accession>
<evidence type="ECO:0000313" key="2">
    <source>
        <dbReference type="Proteomes" id="UP001497525"/>
    </source>
</evidence>